<name>A0A0N7KXG7_9HYPH</name>
<accession>A0A0N7KXG7</accession>
<proteinExistence type="predicted"/>
<feature type="region of interest" description="Disordered" evidence="1">
    <location>
        <begin position="1"/>
        <end position="33"/>
    </location>
</feature>
<evidence type="ECO:0008006" key="3">
    <source>
        <dbReference type="Google" id="ProtNLM"/>
    </source>
</evidence>
<evidence type="ECO:0000256" key="1">
    <source>
        <dbReference type="SAM" id="MobiDB-lite"/>
    </source>
</evidence>
<sequence length="411" mass="45317">MINVAESQKQQTKSKKIRTSEQAKPANEAEDFDFTGVPAEVKTELLEIEEECVSAARNNLEEVFRLGQRFAKAKESLPKRYEEWVRKRCLNFTTRTASNYLAVHERFHSQKDKVIRLGLKSSALYEMANAPEAAVAEIFDLIESGETLLGADVTRVLKKYKDPAKQRGRAEKGGPAGLKAFVAECNVTAQKRWVQIAEELLAFLNEVYPDDSERLLVKKPDLLAGLVARAKWLSMELSRMSGCGFYDAADQKLGYALMEIRKWPSPTWKRFGQTLFNSGRGEGVTLEPLKQEIRDELMPGLRWALGREAEGDTFFITEDLNTSAEAVPDKAADEALTAVAVDEVATVDVEEVTSEEADVDRASADTPAAAPNVSDPSVVSLEKPRKADGPMASERAASAANDAKPRSAEAS</sequence>
<feature type="region of interest" description="Disordered" evidence="1">
    <location>
        <begin position="351"/>
        <end position="411"/>
    </location>
</feature>
<reference evidence="2" key="1">
    <citation type="journal article" date="2015" name="Proc. Natl. Acad. Sci. U.S.A.">
        <title>Bacterial clade with the ribosomal RNA operon on a small plasmid rather than the chromosome.</title>
        <authorList>
            <person name="Anda M."/>
            <person name="Ohtsubo Y."/>
            <person name="Okubo T."/>
            <person name="Sugawara M."/>
            <person name="Nagata Y."/>
            <person name="Tsuda M."/>
            <person name="Minamisawa K."/>
            <person name="Mitsui H."/>
        </authorList>
    </citation>
    <scope>NUCLEOTIDE SEQUENCE</scope>
    <source>
        <strain evidence="2">DSM 14790</strain>
    </source>
</reference>
<evidence type="ECO:0000313" key="2">
    <source>
        <dbReference type="EMBL" id="BAT26873.1"/>
    </source>
</evidence>
<feature type="compositionally biased region" description="Low complexity" evidence="1">
    <location>
        <begin position="392"/>
        <end position="402"/>
    </location>
</feature>
<protein>
    <recommendedName>
        <fullName evidence="3">DUF3102 domain-containing protein</fullName>
    </recommendedName>
</protein>
<dbReference type="AlphaFoldDB" id="A0A0N7KXG7"/>
<organism evidence="2">
    <name type="scientific">Aurantimonas coralicida</name>
    <dbReference type="NCBI Taxonomy" id="182270"/>
    <lineage>
        <taxon>Bacteria</taxon>
        <taxon>Pseudomonadati</taxon>
        <taxon>Pseudomonadota</taxon>
        <taxon>Alphaproteobacteria</taxon>
        <taxon>Hyphomicrobiales</taxon>
        <taxon>Aurantimonadaceae</taxon>
        <taxon>Aurantimonas</taxon>
    </lineage>
</organism>
<feature type="compositionally biased region" description="Polar residues" evidence="1">
    <location>
        <begin position="1"/>
        <end position="11"/>
    </location>
</feature>
<dbReference type="EMBL" id="LC066374">
    <property type="protein sequence ID" value="BAT26873.1"/>
    <property type="molecule type" value="Genomic_DNA"/>
</dbReference>